<dbReference type="Proteomes" id="UP000087766">
    <property type="component" value="Chromosome 1"/>
</dbReference>
<dbReference type="PANTHER" id="PTHR11439:SF498">
    <property type="entry name" value="DNAK FAMILY PROTEIN"/>
    <property type="match status" value="1"/>
</dbReference>
<dbReference type="PANTHER" id="PTHR11439">
    <property type="entry name" value="GAG-POL-RELATED RETROTRANSPOSON"/>
    <property type="match status" value="1"/>
</dbReference>
<feature type="compositionally biased region" description="Low complexity" evidence="1">
    <location>
        <begin position="1"/>
        <end position="19"/>
    </location>
</feature>
<dbReference type="OrthoDB" id="411615at2759"/>
<organism evidence="2 3">
    <name type="scientific">Vigna radiata var. radiata</name>
    <name type="common">Mung bean</name>
    <name type="synonym">Phaseolus aureus</name>
    <dbReference type="NCBI Taxonomy" id="3916"/>
    <lineage>
        <taxon>Eukaryota</taxon>
        <taxon>Viridiplantae</taxon>
        <taxon>Streptophyta</taxon>
        <taxon>Embryophyta</taxon>
        <taxon>Tracheophyta</taxon>
        <taxon>Spermatophyta</taxon>
        <taxon>Magnoliopsida</taxon>
        <taxon>eudicotyledons</taxon>
        <taxon>Gunneridae</taxon>
        <taxon>Pentapetalae</taxon>
        <taxon>rosids</taxon>
        <taxon>fabids</taxon>
        <taxon>Fabales</taxon>
        <taxon>Fabaceae</taxon>
        <taxon>Papilionoideae</taxon>
        <taxon>50 kb inversion clade</taxon>
        <taxon>NPAAA clade</taxon>
        <taxon>indigoferoid/millettioid clade</taxon>
        <taxon>Phaseoleae</taxon>
        <taxon>Vigna</taxon>
    </lineage>
</organism>
<protein>
    <submittedName>
        <fullName evidence="3">Uncharacterized protein LOC106760954</fullName>
    </submittedName>
</protein>
<reference evidence="3" key="2">
    <citation type="submission" date="2025-08" db="UniProtKB">
        <authorList>
            <consortium name="RefSeq"/>
        </authorList>
    </citation>
    <scope>IDENTIFICATION</scope>
    <source>
        <tissue evidence="3">Leaf</tissue>
    </source>
</reference>
<dbReference type="CDD" id="cd09272">
    <property type="entry name" value="RNase_HI_RT_Ty1"/>
    <property type="match status" value="1"/>
</dbReference>
<proteinExistence type="predicted"/>
<dbReference type="KEGG" id="vra:106760954"/>
<reference evidence="2" key="1">
    <citation type="journal article" date="2014" name="Nat. Commun.">
        <title>Genome sequence of mungbean and insights into evolution within Vigna species.</title>
        <authorList>
            <person name="Kang Y.J."/>
            <person name="Kim S.K."/>
            <person name="Kim M.Y."/>
            <person name="Lestari P."/>
            <person name="Kim K.H."/>
            <person name="Ha B.K."/>
            <person name="Jun T.H."/>
            <person name="Hwang W.J."/>
            <person name="Lee T."/>
            <person name="Lee J."/>
            <person name="Shim S."/>
            <person name="Yoon M.Y."/>
            <person name="Jang Y.E."/>
            <person name="Han K.S."/>
            <person name="Taeprayoon P."/>
            <person name="Yoon N."/>
            <person name="Somta P."/>
            <person name="Tanya P."/>
            <person name="Kim K.S."/>
            <person name="Gwag J.G."/>
            <person name="Moon J.K."/>
            <person name="Lee Y.H."/>
            <person name="Park B.S."/>
            <person name="Bombarely A."/>
            <person name="Doyle J.J."/>
            <person name="Jackson S.A."/>
            <person name="Schafleitner R."/>
            <person name="Srinives P."/>
            <person name="Varshney R.K."/>
            <person name="Lee S.H."/>
        </authorList>
    </citation>
    <scope>NUCLEOTIDE SEQUENCE [LARGE SCALE GENOMIC DNA]</scope>
    <source>
        <strain evidence="2">cv. VC1973A</strain>
    </source>
</reference>
<gene>
    <name evidence="3" type="primary">LOC106760954</name>
</gene>
<dbReference type="GeneID" id="106760954"/>
<evidence type="ECO:0000256" key="1">
    <source>
        <dbReference type="SAM" id="MobiDB-lite"/>
    </source>
</evidence>
<dbReference type="RefSeq" id="XP_014499894.1">
    <property type="nucleotide sequence ID" value="XM_014644408.1"/>
</dbReference>
<evidence type="ECO:0000313" key="2">
    <source>
        <dbReference type="Proteomes" id="UP000087766"/>
    </source>
</evidence>
<feature type="region of interest" description="Disordered" evidence="1">
    <location>
        <begin position="1"/>
        <end position="21"/>
    </location>
</feature>
<keyword evidence="2" id="KW-1185">Reference proteome</keyword>
<sequence>MASAVVSSSNNSQAQSHSSTLGLSQEQIQGLLTLLPQSNPTVTHSTGLDKSTLQMIGKAEERDGLYVMIVPASPPLASPTDHYAAVIRILRYIKKNPRQGLFFPSNTEHSLKAFNDSDWAACPDTRRFVTAFNVFYGASLISWKSNKQGTISRSLTEAEYRAF</sequence>
<evidence type="ECO:0000313" key="3">
    <source>
        <dbReference type="RefSeq" id="XP_014499894.1"/>
    </source>
</evidence>
<name>A0A1S3U1M8_VIGRR</name>
<dbReference type="STRING" id="3916.A0A1S3U1M8"/>
<accession>A0A1S3U1M8</accession>
<dbReference type="AlphaFoldDB" id="A0A1S3U1M8"/>